<sequence length="89" mass="10195">MGVRNWSCVWEREAAELDAVVVKRNQDHTFNSSQTSGGKTWQTLCLVLPARCKWAVLMKHSQLRQIHLTNQNRRTTMVLPAQGEAMKES</sequence>
<gene>
    <name evidence="1" type="ORF">WJX84_000837</name>
</gene>
<evidence type="ECO:0000313" key="2">
    <source>
        <dbReference type="Proteomes" id="UP001485043"/>
    </source>
</evidence>
<comment type="caution">
    <text evidence="1">The sequence shown here is derived from an EMBL/GenBank/DDBJ whole genome shotgun (WGS) entry which is preliminary data.</text>
</comment>
<dbReference type="EMBL" id="JALJOV010000297">
    <property type="protein sequence ID" value="KAK9864974.1"/>
    <property type="molecule type" value="Genomic_DNA"/>
</dbReference>
<evidence type="ECO:0000313" key="1">
    <source>
        <dbReference type="EMBL" id="KAK9864974.1"/>
    </source>
</evidence>
<keyword evidence="2" id="KW-1185">Reference proteome</keyword>
<dbReference type="Proteomes" id="UP001485043">
    <property type="component" value="Unassembled WGS sequence"/>
</dbReference>
<dbReference type="AlphaFoldDB" id="A0AAW1T932"/>
<proteinExistence type="predicted"/>
<accession>A0AAW1T932</accession>
<name>A0AAW1T932_9CHLO</name>
<reference evidence="1 2" key="1">
    <citation type="journal article" date="2024" name="Nat. Commun.">
        <title>Phylogenomics reveals the evolutionary origins of lichenization in chlorophyte algae.</title>
        <authorList>
            <person name="Puginier C."/>
            <person name="Libourel C."/>
            <person name="Otte J."/>
            <person name="Skaloud P."/>
            <person name="Haon M."/>
            <person name="Grisel S."/>
            <person name="Petersen M."/>
            <person name="Berrin J.G."/>
            <person name="Delaux P.M."/>
            <person name="Dal Grande F."/>
            <person name="Keller J."/>
        </authorList>
    </citation>
    <scope>NUCLEOTIDE SEQUENCE [LARGE SCALE GENOMIC DNA]</scope>
    <source>
        <strain evidence="1 2">SAG 2523</strain>
    </source>
</reference>
<organism evidence="1 2">
    <name type="scientific">Apatococcus fuscideae</name>
    <dbReference type="NCBI Taxonomy" id="2026836"/>
    <lineage>
        <taxon>Eukaryota</taxon>
        <taxon>Viridiplantae</taxon>
        <taxon>Chlorophyta</taxon>
        <taxon>core chlorophytes</taxon>
        <taxon>Trebouxiophyceae</taxon>
        <taxon>Chlorellales</taxon>
        <taxon>Chlorellaceae</taxon>
        <taxon>Apatococcus</taxon>
    </lineage>
</organism>
<protein>
    <submittedName>
        <fullName evidence="1">Uncharacterized protein</fullName>
    </submittedName>
</protein>